<proteinExistence type="predicted"/>
<comment type="caution">
    <text evidence="2">The sequence shown here is derived from an EMBL/GenBank/DDBJ whole genome shotgun (WGS) entry which is preliminary data.</text>
</comment>
<evidence type="ECO:0000313" key="2">
    <source>
        <dbReference type="EMBL" id="TPE50912.1"/>
    </source>
</evidence>
<dbReference type="OrthoDB" id="5786920at2"/>
<accession>A0A501WPX8</accession>
<evidence type="ECO:0000256" key="1">
    <source>
        <dbReference type="SAM" id="SignalP"/>
    </source>
</evidence>
<dbReference type="AlphaFoldDB" id="A0A501WPX8"/>
<keyword evidence="1" id="KW-0732">Signal</keyword>
<protein>
    <recommendedName>
        <fullName evidence="4">FAD/FMN-containing dehydrogenase</fullName>
    </recommendedName>
</protein>
<organism evidence="2 3">
    <name type="scientific">Maribrevibacterium harenarium</name>
    <dbReference type="NCBI Taxonomy" id="2589817"/>
    <lineage>
        <taxon>Bacteria</taxon>
        <taxon>Pseudomonadati</taxon>
        <taxon>Pseudomonadota</taxon>
        <taxon>Gammaproteobacteria</taxon>
        <taxon>Oceanospirillales</taxon>
        <taxon>Oceanospirillaceae</taxon>
        <taxon>Maribrevibacterium</taxon>
    </lineage>
</organism>
<name>A0A501WPX8_9GAMM</name>
<keyword evidence="3" id="KW-1185">Reference proteome</keyword>
<gene>
    <name evidence="2" type="ORF">FJM67_10155</name>
</gene>
<dbReference type="EMBL" id="VFRR01000017">
    <property type="protein sequence ID" value="TPE50912.1"/>
    <property type="molecule type" value="Genomic_DNA"/>
</dbReference>
<feature type="signal peptide" evidence="1">
    <location>
        <begin position="1"/>
        <end position="22"/>
    </location>
</feature>
<dbReference type="Proteomes" id="UP000315901">
    <property type="component" value="Unassembled WGS sequence"/>
</dbReference>
<evidence type="ECO:0000313" key="3">
    <source>
        <dbReference type="Proteomes" id="UP000315901"/>
    </source>
</evidence>
<reference evidence="2 3" key="1">
    <citation type="submission" date="2019-06" db="EMBL/GenBank/DDBJ databases">
        <title>A novel bacterium of genus Marinomonas, isolated from coastal sand.</title>
        <authorList>
            <person name="Huang H."/>
            <person name="Mo K."/>
            <person name="Hu Y."/>
        </authorList>
    </citation>
    <scope>NUCLEOTIDE SEQUENCE [LARGE SCALE GENOMIC DNA]</scope>
    <source>
        <strain evidence="2 3">HB171799</strain>
    </source>
</reference>
<feature type="chain" id="PRO_5021221645" description="FAD/FMN-containing dehydrogenase" evidence="1">
    <location>
        <begin position="23"/>
        <end position="164"/>
    </location>
</feature>
<sequence length="164" mass="17660">MKALCSLILGGAVVLSSGCATAPQPVANASYVDLKGISDQHGNSFAFAEQMQTLIFVRDMDAKDLVDESLSNVNRQCLKVGQVVYLADISGMPSLIANFIAIPKMRDYDYPIWLDTEGDVSASLAAREDQVTLFAVSQGDFTNTEFVATETQLTEKLQALCGVN</sequence>
<dbReference type="RefSeq" id="WP_140588978.1">
    <property type="nucleotide sequence ID" value="NZ_VFRR01000017.1"/>
</dbReference>
<evidence type="ECO:0008006" key="4">
    <source>
        <dbReference type="Google" id="ProtNLM"/>
    </source>
</evidence>
<dbReference type="PROSITE" id="PS51257">
    <property type="entry name" value="PROKAR_LIPOPROTEIN"/>
    <property type="match status" value="1"/>
</dbReference>